<dbReference type="PANTHER" id="PTHR46401:SF2">
    <property type="entry name" value="GLYCOSYLTRANSFERASE WBBK-RELATED"/>
    <property type="match status" value="1"/>
</dbReference>
<dbReference type="EMBL" id="BSFJ01000035">
    <property type="protein sequence ID" value="GLK74188.1"/>
    <property type="molecule type" value="Genomic_DNA"/>
</dbReference>
<keyword evidence="1" id="KW-0808">Transferase</keyword>
<dbReference type="AlphaFoldDB" id="A0A9W6N1G9"/>
<gene>
    <name evidence="3" type="ORF">GCM10017643_43060</name>
</gene>
<evidence type="ECO:0000256" key="1">
    <source>
        <dbReference type="ARBA" id="ARBA00022679"/>
    </source>
</evidence>
<comment type="caution">
    <text evidence="3">The sequence shown here is derived from an EMBL/GenBank/DDBJ whole genome shotgun (WGS) entry which is preliminary data.</text>
</comment>
<feature type="domain" description="Glycosyl transferase family 1" evidence="2">
    <location>
        <begin position="64"/>
        <end position="221"/>
    </location>
</feature>
<sequence length="256" mass="27723">MGYRIAHSALMPALLRRADPLVTVSVAERDELLKLTDRGDDPIVVAQNGSWRSIPAAANGSPSLGKLPDRGYLLYIGALSQRKNIMGVLSAAIQLAREDGTPFVFVGSSTSVHTSMAFEIPDDVSDRIVLLGHIEDAAVLAELYAGAAALVFPSFYEASPLPPLEAMHFGCPVVVSDIPAFRERCGDAAEYCDPFDVSSIVGAVRNVLYNQPARDALIRKGGERARSFTWERQARIVLDAVLQSLEHDRSDVMDTV</sequence>
<dbReference type="GO" id="GO:0016757">
    <property type="term" value="F:glycosyltransferase activity"/>
    <property type="evidence" value="ECO:0007669"/>
    <property type="project" value="InterPro"/>
</dbReference>
<dbReference type="InterPro" id="IPR001296">
    <property type="entry name" value="Glyco_trans_1"/>
</dbReference>
<evidence type="ECO:0000313" key="4">
    <source>
        <dbReference type="Proteomes" id="UP001143370"/>
    </source>
</evidence>
<accession>A0A9W6N1G9</accession>
<dbReference type="Gene3D" id="3.40.50.2000">
    <property type="entry name" value="Glycogen Phosphorylase B"/>
    <property type="match status" value="1"/>
</dbReference>
<dbReference type="CDD" id="cd03809">
    <property type="entry name" value="GT4_MtfB-like"/>
    <property type="match status" value="1"/>
</dbReference>
<name>A0A9W6N1G9_9HYPH</name>
<reference evidence="3" key="2">
    <citation type="submission" date="2023-01" db="EMBL/GenBank/DDBJ databases">
        <authorList>
            <person name="Sun Q."/>
            <person name="Evtushenko L."/>
        </authorList>
    </citation>
    <scope>NUCLEOTIDE SEQUENCE</scope>
    <source>
        <strain evidence="3">VKM B-2484</strain>
    </source>
</reference>
<protein>
    <recommendedName>
        <fullName evidence="2">Glycosyl transferase family 1 domain-containing protein</fullName>
    </recommendedName>
</protein>
<organism evidence="3 4">
    <name type="scientific">Ancylobacter dichloromethanicus</name>
    <dbReference type="NCBI Taxonomy" id="518825"/>
    <lineage>
        <taxon>Bacteria</taxon>
        <taxon>Pseudomonadati</taxon>
        <taxon>Pseudomonadota</taxon>
        <taxon>Alphaproteobacteria</taxon>
        <taxon>Hyphomicrobiales</taxon>
        <taxon>Xanthobacteraceae</taxon>
        <taxon>Ancylobacter</taxon>
    </lineage>
</organism>
<evidence type="ECO:0000313" key="3">
    <source>
        <dbReference type="EMBL" id="GLK74188.1"/>
    </source>
</evidence>
<proteinExistence type="predicted"/>
<dbReference type="SUPFAM" id="SSF53756">
    <property type="entry name" value="UDP-Glycosyltransferase/glycogen phosphorylase"/>
    <property type="match status" value="1"/>
</dbReference>
<evidence type="ECO:0000259" key="2">
    <source>
        <dbReference type="Pfam" id="PF00534"/>
    </source>
</evidence>
<dbReference type="Proteomes" id="UP001143370">
    <property type="component" value="Unassembled WGS sequence"/>
</dbReference>
<keyword evidence="4" id="KW-1185">Reference proteome</keyword>
<dbReference type="GO" id="GO:0009103">
    <property type="term" value="P:lipopolysaccharide biosynthetic process"/>
    <property type="evidence" value="ECO:0007669"/>
    <property type="project" value="TreeGrafter"/>
</dbReference>
<dbReference type="Pfam" id="PF00534">
    <property type="entry name" value="Glycos_transf_1"/>
    <property type="match status" value="1"/>
</dbReference>
<dbReference type="PANTHER" id="PTHR46401">
    <property type="entry name" value="GLYCOSYLTRANSFERASE WBBK-RELATED"/>
    <property type="match status" value="1"/>
</dbReference>
<reference evidence="3" key="1">
    <citation type="journal article" date="2014" name="Int. J. Syst. Evol. Microbiol.">
        <title>Complete genome sequence of Corynebacterium casei LMG S-19264T (=DSM 44701T), isolated from a smear-ripened cheese.</title>
        <authorList>
            <consortium name="US DOE Joint Genome Institute (JGI-PGF)"/>
            <person name="Walter F."/>
            <person name="Albersmeier A."/>
            <person name="Kalinowski J."/>
            <person name="Ruckert C."/>
        </authorList>
    </citation>
    <scope>NUCLEOTIDE SEQUENCE</scope>
    <source>
        <strain evidence="3">VKM B-2484</strain>
    </source>
</reference>